<dbReference type="CDD" id="cd16922">
    <property type="entry name" value="HATPase_EvgS-ArcB-TorS-like"/>
    <property type="match status" value="1"/>
</dbReference>
<feature type="domain" description="Response regulatory" evidence="8">
    <location>
        <begin position="7"/>
        <end position="124"/>
    </location>
</feature>
<evidence type="ECO:0000313" key="10">
    <source>
        <dbReference type="Proteomes" id="UP001215231"/>
    </source>
</evidence>
<dbReference type="CDD" id="cd17546">
    <property type="entry name" value="REC_hyHK_CKI1_RcsC-like"/>
    <property type="match status" value="1"/>
</dbReference>
<name>A0ABY7VLJ1_9GAMM</name>
<dbReference type="InterPro" id="IPR036890">
    <property type="entry name" value="HATPase_C_sf"/>
</dbReference>
<feature type="domain" description="Response regulatory" evidence="8">
    <location>
        <begin position="402"/>
        <end position="521"/>
    </location>
</feature>
<gene>
    <name evidence="9" type="ORF">H3N35_03255</name>
</gene>
<accession>A0ABY7VLJ1</accession>
<feature type="modified residue" description="4-aspartylphosphate" evidence="6">
    <location>
        <position position="591"/>
    </location>
</feature>
<feature type="domain" description="Histidine kinase" evidence="7">
    <location>
        <begin position="153"/>
        <end position="373"/>
    </location>
</feature>
<dbReference type="PRINTS" id="PR00344">
    <property type="entry name" value="BCTRLSENSOR"/>
</dbReference>
<dbReference type="SMART" id="SM00387">
    <property type="entry name" value="HATPase_c"/>
    <property type="match status" value="1"/>
</dbReference>
<dbReference type="Pfam" id="PF02518">
    <property type="entry name" value="HATPase_c"/>
    <property type="match status" value="1"/>
</dbReference>
<dbReference type="Proteomes" id="UP001215231">
    <property type="component" value="Chromosome"/>
</dbReference>
<proteinExistence type="predicted"/>
<keyword evidence="5" id="KW-0418">Kinase</keyword>
<feature type="modified residue" description="4-aspartylphosphate" evidence="6">
    <location>
        <position position="59"/>
    </location>
</feature>
<dbReference type="InterPro" id="IPR036097">
    <property type="entry name" value="HisK_dim/P_sf"/>
</dbReference>
<dbReference type="Gene3D" id="3.30.565.10">
    <property type="entry name" value="Histidine kinase-like ATPase, C-terminal domain"/>
    <property type="match status" value="1"/>
</dbReference>
<dbReference type="EMBL" id="CP059693">
    <property type="protein sequence ID" value="WDE14385.1"/>
    <property type="molecule type" value="Genomic_DNA"/>
</dbReference>
<keyword evidence="3 6" id="KW-0597">Phosphoprotein</keyword>
<dbReference type="InterPro" id="IPR011006">
    <property type="entry name" value="CheY-like_superfamily"/>
</dbReference>
<dbReference type="InterPro" id="IPR001789">
    <property type="entry name" value="Sig_transdc_resp-reg_receiver"/>
</dbReference>
<evidence type="ECO:0000256" key="4">
    <source>
        <dbReference type="ARBA" id="ARBA00022679"/>
    </source>
</evidence>
<dbReference type="InterPro" id="IPR003594">
    <property type="entry name" value="HATPase_dom"/>
</dbReference>
<dbReference type="RefSeq" id="WP_274054922.1">
    <property type="nucleotide sequence ID" value="NZ_CP059693.1"/>
</dbReference>
<dbReference type="Pfam" id="PF00072">
    <property type="entry name" value="Response_reg"/>
    <property type="match status" value="3"/>
</dbReference>
<sequence>MVPQIKRVLLVEDDEDDYILTSDYLHQVAGHSFDIEWVDNSVEALALLKKNQHDICLLDYQLGSLNGLTVLEQAGKSGCSVPIIMLTGQSDSQLDSDALDAGAVDYLVKSELNSARFNRAIRYAIARRDIENERLERIKAETRNRSKDKFLAHLSHELRTPLTSILGYTELLLADHENKQIRGELTTILDNGKHLLGLLNNVLDLSKIAAGKLEINHAALALDRFVADLYTLMSVAAQDKGIALRLSSRTPLPLEITTDALRLRQILINIIHNAIKFTDQGAVDIEIWLESADRQEMLCFAIADTGIGIPGHLLNSIFTPFEQVEDIVSRNEEGAGLGLSICSELLKHMGGRIRVTSELGKGSRFVVAVPVGDISAVPRERLTFTRSAHGKPCENVPKLSGKVLIVDDIKDIRHLFGFICHSFGLEVSYAVNGEQAIEKILGAQARQQPLDLVLMDIHMPVLDGKRTMLKLREMQVVTPVLAITAATMKGVQQELQQLGFNGVVPKPVDKTLLYQHLADYLPLATGDSAVEREPGASGQAQFLLVEDDEDAARLTALLLENLGVKVELAHSVRQAEAWLKTSRQFDQILLDHHLPDGNALELADSIRRISPASQITVISGREMSRSQLAAHGIKRALLKPINLALLKTLID</sequence>
<reference evidence="9 10" key="1">
    <citation type="journal article" date="2022" name="Mar. Drugs">
        <title>Bioassay-Guided Fractionation Leads to the Detection of Cholic Acid Generated by the Rare Thalassomonas sp.</title>
        <authorList>
            <person name="Pheiffer F."/>
            <person name="Schneider Y.K."/>
            <person name="Hansen E.H."/>
            <person name="Andersen J.H."/>
            <person name="Isaksson J."/>
            <person name="Busche T."/>
            <person name="R C."/>
            <person name="Kalinowski J."/>
            <person name="Zyl L.V."/>
            <person name="Trindade M."/>
        </authorList>
    </citation>
    <scope>NUCLEOTIDE SEQUENCE [LARGE SCALE GENOMIC DNA]</scope>
    <source>
        <strain evidence="9 10">A5K-61T</strain>
    </source>
</reference>
<evidence type="ECO:0000259" key="8">
    <source>
        <dbReference type="PROSITE" id="PS50110"/>
    </source>
</evidence>
<dbReference type="PANTHER" id="PTHR43047">
    <property type="entry name" value="TWO-COMPONENT HISTIDINE PROTEIN KINASE"/>
    <property type="match status" value="1"/>
</dbReference>
<dbReference type="SMART" id="SM00448">
    <property type="entry name" value="REC"/>
    <property type="match status" value="3"/>
</dbReference>
<dbReference type="Pfam" id="PF00512">
    <property type="entry name" value="HisKA"/>
    <property type="match status" value="1"/>
</dbReference>
<dbReference type="SUPFAM" id="SSF55874">
    <property type="entry name" value="ATPase domain of HSP90 chaperone/DNA topoisomerase II/histidine kinase"/>
    <property type="match status" value="1"/>
</dbReference>
<dbReference type="PROSITE" id="PS50110">
    <property type="entry name" value="RESPONSE_REGULATORY"/>
    <property type="match status" value="3"/>
</dbReference>
<dbReference type="CDD" id="cd00156">
    <property type="entry name" value="REC"/>
    <property type="match status" value="2"/>
</dbReference>
<evidence type="ECO:0000256" key="1">
    <source>
        <dbReference type="ARBA" id="ARBA00000085"/>
    </source>
</evidence>
<evidence type="ECO:0000313" key="9">
    <source>
        <dbReference type="EMBL" id="WDE14385.1"/>
    </source>
</evidence>
<comment type="catalytic activity">
    <reaction evidence="1">
        <text>ATP + protein L-histidine = ADP + protein N-phospho-L-histidine.</text>
        <dbReference type="EC" id="2.7.13.3"/>
    </reaction>
</comment>
<evidence type="ECO:0000259" key="7">
    <source>
        <dbReference type="PROSITE" id="PS50109"/>
    </source>
</evidence>
<dbReference type="PROSITE" id="PS50109">
    <property type="entry name" value="HIS_KIN"/>
    <property type="match status" value="1"/>
</dbReference>
<protein>
    <recommendedName>
        <fullName evidence="2">histidine kinase</fullName>
        <ecNumber evidence="2">2.7.13.3</ecNumber>
    </recommendedName>
</protein>
<evidence type="ECO:0000256" key="5">
    <source>
        <dbReference type="ARBA" id="ARBA00022777"/>
    </source>
</evidence>
<feature type="domain" description="Response regulatory" evidence="8">
    <location>
        <begin position="541"/>
        <end position="651"/>
    </location>
</feature>
<dbReference type="PANTHER" id="PTHR43047:SF72">
    <property type="entry name" value="OSMOSENSING HISTIDINE PROTEIN KINASE SLN1"/>
    <property type="match status" value="1"/>
</dbReference>
<feature type="modified residue" description="4-aspartylphosphate" evidence="6">
    <location>
        <position position="456"/>
    </location>
</feature>
<keyword evidence="10" id="KW-1185">Reference proteome</keyword>
<evidence type="ECO:0000256" key="3">
    <source>
        <dbReference type="ARBA" id="ARBA00022553"/>
    </source>
</evidence>
<dbReference type="EC" id="2.7.13.3" evidence="2"/>
<evidence type="ECO:0000256" key="6">
    <source>
        <dbReference type="PROSITE-ProRule" id="PRU00169"/>
    </source>
</evidence>
<keyword evidence="4" id="KW-0808">Transferase</keyword>
<organism evidence="9 10">
    <name type="scientific">Thalassomonas haliotis</name>
    <dbReference type="NCBI Taxonomy" id="485448"/>
    <lineage>
        <taxon>Bacteria</taxon>
        <taxon>Pseudomonadati</taxon>
        <taxon>Pseudomonadota</taxon>
        <taxon>Gammaproteobacteria</taxon>
        <taxon>Alteromonadales</taxon>
        <taxon>Colwelliaceae</taxon>
        <taxon>Thalassomonas</taxon>
    </lineage>
</organism>
<dbReference type="CDD" id="cd00082">
    <property type="entry name" value="HisKA"/>
    <property type="match status" value="1"/>
</dbReference>
<dbReference type="InterPro" id="IPR004358">
    <property type="entry name" value="Sig_transdc_His_kin-like_C"/>
</dbReference>
<dbReference type="SMART" id="SM00388">
    <property type="entry name" value="HisKA"/>
    <property type="match status" value="1"/>
</dbReference>
<dbReference type="Gene3D" id="3.40.50.2300">
    <property type="match status" value="3"/>
</dbReference>
<dbReference type="SUPFAM" id="SSF47384">
    <property type="entry name" value="Homodimeric domain of signal transducing histidine kinase"/>
    <property type="match status" value="1"/>
</dbReference>
<dbReference type="Gene3D" id="1.10.287.130">
    <property type="match status" value="1"/>
</dbReference>
<evidence type="ECO:0000256" key="2">
    <source>
        <dbReference type="ARBA" id="ARBA00012438"/>
    </source>
</evidence>
<dbReference type="SUPFAM" id="SSF52172">
    <property type="entry name" value="CheY-like"/>
    <property type="match status" value="3"/>
</dbReference>
<dbReference type="InterPro" id="IPR003661">
    <property type="entry name" value="HisK_dim/P_dom"/>
</dbReference>
<dbReference type="InterPro" id="IPR005467">
    <property type="entry name" value="His_kinase_dom"/>
</dbReference>